<reference evidence="1 2" key="1">
    <citation type="submission" date="2019-02" db="EMBL/GenBank/DDBJ databases">
        <title>Corallincola luteus sp. nov., a marine bacterium isolated from surface sediment of Bohai Sea in China.</title>
        <authorList>
            <person name="Ren Q."/>
        </authorList>
    </citation>
    <scope>NUCLEOTIDE SEQUENCE [LARGE SCALE GENOMIC DNA]</scope>
    <source>
        <strain evidence="1 2">DASS28</strain>
    </source>
</reference>
<evidence type="ECO:0000313" key="1">
    <source>
        <dbReference type="EMBL" id="TCI03692.1"/>
    </source>
</evidence>
<dbReference type="EMBL" id="SJXE01000003">
    <property type="protein sequence ID" value="TCI03692.1"/>
    <property type="molecule type" value="Genomic_DNA"/>
</dbReference>
<dbReference type="Gene3D" id="1.25.10.10">
    <property type="entry name" value="Leucine-rich Repeat Variant"/>
    <property type="match status" value="1"/>
</dbReference>
<organism evidence="1 2">
    <name type="scientific">Corallincola luteus</name>
    <dbReference type="NCBI Taxonomy" id="1775177"/>
    <lineage>
        <taxon>Bacteria</taxon>
        <taxon>Pseudomonadati</taxon>
        <taxon>Pseudomonadota</taxon>
        <taxon>Gammaproteobacteria</taxon>
        <taxon>Alteromonadales</taxon>
        <taxon>Psychromonadaceae</taxon>
        <taxon>Corallincola</taxon>
    </lineage>
</organism>
<keyword evidence="2" id="KW-1185">Reference proteome</keyword>
<dbReference type="RefSeq" id="WP_131415143.1">
    <property type="nucleotide sequence ID" value="NZ_SJXE01000003.1"/>
</dbReference>
<sequence>MDRSIETKTYLETLRLKDAQPEELAKIAELAAPLFCCAATLHPCADRRALEAAARRDDLPLWAQIGLALYSDDEDLLDGFINSSDKNLHLAVSDNPYLTKCQALSLIANSDDLETWAFLGSRHLDSVEVLQALTCQKGRNSAWQARIKSLLNPCTAGKRLKELFWNMKPRTVFVARLIARHPRCPSELLKLLACYLPLDVARNPTYVEKMQNAPQSVGATPFSKNRINEYLGNLFAPAFLLDWLIDNDTELKNLRRCISSVEVNPNKVRWMVVSGDSTIQRKFVQWRAGREYSEYEYRMLAFTGGPGVKKLLVKWDAVSDALLLELVNDRSAEVAELARELAVQRNLKFTVVKSKKKSPNKAQRIETAINTTEPEKLLKLAKDRAKDVRASVANNVHTPVEALSQLAFDTEDSVSFPVLERLVYFGPQSLIRSSKFQHQVDLMLMSQQHSLKVRSWATLLHKDTSRQAPLYSGTNRELDRLILSSCGAPHFIEEILASIREDSKPEVAKQLARNSHMTLEQKLTFPVEKYPDQLSDLLLCTQDKAEYMMIVRKFKDVVNLHGITRVTSSEREDFSSAEIFEMYEEFQPNGFLALAGGLLHKLPPEKAVLIFEKLINLDKISVCNSAYCPEVSSALRDMLIDAEKWDPLCSLITLYPQPKSVIQELVEKPAPNLHACIALNYTLTEQQVTQLISSKDSNVREALAKKQSLSEEQLDVLCRDLEIRVINGLLYSDKVSSDRLPTWTICRAMAPGYSNEIDKKAQALLEERGIRQDMAYLEQTAVLELFDLAISTRKFNQLLAEHGVIELVDDYGGYNNDGYLIKAKQFTRKARHFGFDLSDKDWKSQLQFFPVTFPDLLAELGVPVSP</sequence>
<dbReference type="InterPro" id="IPR011989">
    <property type="entry name" value="ARM-like"/>
</dbReference>
<protein>
    <recommendedName>
        <fullName evidence="3">Leucine rich repeat variant</fullName>
    </recommendedName>
</protein>
<evidence type="ECO:0008006" key="3">
    <source>
        <dbReference type="Google" id="ProtNLM"/>
    </source>
</evidence>
<comment type="caution">
    <text evidence="1">The sequence shown here is derived from an EMBL/GenBank/DDBJ whole genome shotgun (WGS) entry which is preliminary data.</text>
</comment>
<dbReference type="Proteomes" id="UP000292554">
    <property type="component" value="Unassembled WGS sequence"/>
</dbReference>
<proteinExistence type="predicted"/>
<accession>A0ABY2AN27</accession>
<evidence type="ECO:0000313" key="2">
    <source>
        <dbReference type="Proteomes" id="UP000292554"/>
    </source>
</evidence>
<gene>
    <name evidence="1" type="ORF">EZV61_09105</name>
</gene>
<name>A0ABY2AN27_9GAMM</name>